<dbReference type="STRING" id="1299998.AUL39_04470"/>
<evidence type="ECO:0000256" key="2">
    <source>
        <dbReference type="ARBA" id="ARBA00022630"/>
    </source>
</evidence>
<dbReference type="InterPro" id="IPR052174">
    <property type="entry name" value="Flavoredoxin"/>
</dbReference>
<dbReference type="SMART" id="SM00903">
    <property type="entry name" value="Flavin_Reduct"/>
    <property type="match status" value="1"/>
</dbReference>
<organism evidence="5 6">
    <name type="scientific">Tractidigestivibacter scatoligenes</name>
    <name type="common">Olsenella scatoligenes</name>
    <dbReference type="NCBI Taxonomy" id="1299998"/>
    <lineage>
        <taxon>Bacteria</taxon>
        <taxon>Bacillati</taxon>
        <taxon>Actinomycetota</taxon>
        <taxon>Coriobacteriia</taxon>
        <taxon>Coriobacteriales</taxon>
        <taxon>Atopobiaceae</taxon>
        <taxon>Tractidigestivibacter</taxon>
    </lineage>
</organism>
<evidence type="ECO:0000256" key="1">
    <source>
        <dbReference type="ARBA" id="ARBA00001917"/>
    </source>
</evidence>
<evidence type="ECO:0000313" key="5">
    <source>
        <dbReference type="EMBL" id="KUH58277.1"/>
    </source>
</evidence>
<reference evidence="5 6" key="1">
    <citation type="submission" date="2015-12" db="EMBL/GenBank/DDBJ databases">
        <title>Draft Genome Sequence of Olsenella scatoligenes SK9K4T; a Producer of 3-Methylindole- (skatole) and 4-Methylphenol- (p-cresol) Isolated from Pig Feces.</title>
        <authorList>
            <person name="Li X."/>
            <person name="Borg B."/>
            <person name="Canibe N."/>
        </authorList>
    </citation>
    <scope>NUCLEOTIDE SEQUENCE [LARGE SCALE GENOMIC DNA]</scope>
    <source>
        <strain evidence="5 6">SK9K4</strain>
    </source>
</reference>
<dbReference type="PANTHER" id="PTHR43567">
    <property type="entry name" value="FLAVOREDOXIN-RELATED-RELATED"/>
    <property type="match status" value="1"/>
</dbReference>
<dbReference type="InterPro" id="IPR002563">
    <property type="entry name" value="Flavin_Rdtase-like_dom"/>
</dbReference>
<dbReference type="Proteomes" id="UP000054078">
    <property type="component" value="Unassembled WGS sequence"/>
</dbReference>
<comment type="cofactor">
    <cofactor evidence="1">
        <name>FMN</name>
        <dbReference type="ChEBI" id="CHEBI:58210"/>
    </cofactor>
</comment>
<evidence type="ECO:0000259" key="4">
    <source>
        <dbReference type="SMART" id="SM00903"/>
    </source>
</evidence>
<evidence type="ECO:0000256" key="3">
    <source>
        <dbReference type="ARBA" id="ARBA00038054"/>
    </source>
</evidence>
<feature type="domain" description="Flavin reductase like" evidence="4">
    <location>
        <begin position="9"/>
        <end position="154"/>
    </location>
</feature>
<dbReference type="Pfam" id="PF01613">
    <property type="entry name" value="Flavin_Reduct"/>
    <property type="match status" value="1"/>
</dbReference>
<protein>
    <submittedName>
        <fullName evidence="5">Flavin oxidoreductase</fullName>
    </submittedName>
</protein>
<comment type="caution">
    <text evidence="5">The sequence shown here is derived from an EMBL/GenBank/DDBJ whole genome shotgun (WGS) entry which is preliminary data.</text>
</comment>
<dbReference type="SUPFAM" id="SSF50475">
    <property type="entry name" value="FMN-binding split barrel"/>
    <property type="match status" value="1"/>
</dbReference>
<dbReference type="OrthoDB" id="9794638at2"/>
<keyword evidence="2" id="KW-0285">Flavoprotein</keyword>
<proteinExistence type="inferred from homology"/>
<gene>
    <name evidence="5" type="ORF">AUL39_04470</name>
</gene>
<dbReference type="PANTHER" id="PTHR43567:SF1">
    <property type="entry name" value="FLAVOREDOXIN"/>
    <property type="match status" value="1"/>
</dbReference>
<dbReference type="InterPro" id="IPR012349">
    <property type="entry name" value="Split_barrel_FMN-bd"/>
</dbReference>
<keyword evidence="6" id="KW-1185">Reference proteome</keyword>
<sequence length="186" mass="20018">MKKDLGSAGELFPQSVFIVASYGEDGTPNAMNAAWAGECGNNEICLNIGNHKSTANIVARRAFTVAPADVAHVVEADYFGIATGNKVDKAAASGMTFVKSEHVDAPVIEEFPLTMECEVTDVQGDEHGARIVGRVVNTRVDESILDDEGRVDFAKMRPIIYDSTRRVYRVVGEEVGGAWNAGKKLL</sequence>
<dbReference type="GO" id="GO:0016646">
    <property type="term" value="F:oxidoreductase activity, acting on the CH-NH group of donors, NAD or NADP as acceptor"/>
    <property type="evidence" value="ECO:0007669"/>
    <property type="project" value="UniProtKB-ARBA"/>
</dbReference>
<dbReference type="GO" id="GO:0010181">
    <property type="term" value="F:FMN binding"/>
    <property type="evidence" value="ECO:0007669"/>
    <property type="project" value="InterPro"/>
</dbReference>
<accession>A0A100YVP4</accession>
<dbReference type="AlphaFoldDB" id="A0A100YVP4"/>
<evidence type="ECO:0000313" key="6">
    <source>
        <dbReference type="Proteomes" id="UP000054078"/>
    </source>
</evidence>
<dbReference type="Gene3D" id="2.30.110.10">
    <property type="entry name" value="Electron Transport, Fmn-binding Protein, Chain A"/>
    <property type="match status" value="1"/>
</dbReference>
<dbReference type="RefSeq" id="WP_059054159.1">
    <property type="nucleotide sequence ID" value="NZ_LOJF01000009.1"/>
</dbReference>
<comment type="similarity">
    <text evidence="3">Belongs to the flavoredoxin family.</text>
</comment>
<dbReference type="EMBL" id="LOJF01000009">
    <property type="protein sequence ID" value="KUH58277.1"/>
    <property type="molecule type" value="Genomic_DNA"/>
</dbReference>
<name>A0A100YVP4_TRASO</name>